<accession>A0A1F5GFX9</accession>
<name>A0A1F5GFX9_9BACT</name>
<sequence>MKQRYRINRLAKKEEAATVKRIFALSAISALLALFMFTLGIPLLGKFADFLELILGSQNQQQSQERRNVPPPNFDRIPAATNSANLNIRGFAAEGESVELYLNDNPSAKADTASGNFSFEDIKLQDGENTIAAKSLSSAGQESEFSKTLTIKLDTQSPALNVENPQENQSFSGNNRIKVSGKTDQDSQVYANGFLANINSEGQFEILIPVAEGDSQVEIRAIDEAGNVTVEKRNIHFSK</sequence>
<dbReference type="STRING" id="1797716.A3D07_01545"/>
<comment type="caution">
    <text evidence="2">The sequence shown here is derived from an EMBL/GenBank/DDBJ whole genome shotgun (WGS) entry which is preliminary data.</text>
</comment>
<gene>
    <name evidence="2" type="ORF">A3D07_01545</name>
</gene>
<keyword evidence="1" id="KW-0472">Membrane</keyword>
<keyword evidence="1" id="KW-0812">Transmembrane</keyword>
<protein>
    <submittedName>
        <fullName evidence="2">Uncharacterized protein</fullName>
    </submittedName>
</protein>
<dbReference type="Gene3D" id="2.60.40.10">
    <property type="entry name" value="Immunoglobulins"/>
    <property type="match status" value="2"/>
</dbReference>
<dbReference type="EMBL" id="MFBF01000036">
    <property type="protein sequence ID" value="OGD90727.1"/>
    <property type="molecule type" value="Genomic_DNA"/>
</dbReference>
<dbReference type="Proteomes" id="UP000177124">
    <property type="component" value="Unassembled WGS sequence"/>
</dbReference>
<dbReference type="InterPro" id="IPR013783">
    <property type="entry name" value="Ig-like_fold"/>
</dbReference>
<evidence type="ECO:0000313" key="3">
    <source>
        <dbReference type="Proteomes" id="UP000177124"/>
    </source>
</evidence>
<dbReference type="Pfam" id="PF09136">
    <property type="entry name" value="Glucodextran_B"/>
    <property type="match status" value="1"/>
</dbReference>
<reference evidence="2 3" key="1">
    <citation type="journal article" date="2016" name="Nat. Commun.">
        <title>Thousands of microbial genomes shed light on interconnected biogeochemical processes in an aquifer system.</title>
        <authorList>
            <person name="Anantharaman K."/>
            <person name="Brown C.T."/>
            <person name="Hug L.A."/>
            <person name="Sharon I."/>
            <person name="Castelle C.J."/>
            <person name="Probst A.J."/>
            <person name="Thomas B.C."/>
            <person name="Singh A."/>
            <person name="Wilkins M.J."/>
            <person name="Karaoz U."/>
            <person name="Brodie E.L."/>
            <person name="Williams K.H."/>
            <person name="Hubbard S.S."/>
            <person name="Banfield J.F."/>
        </authorList>
    </citation>
    <scope>NUCLEOTIDE SEQUENCE [LARGE SCALE GENOMIC DNA]</scope>
</reference>
<feature type="transmembrane region" description="Helical" evidence="1">
    <location>
        <begin position="21"/>
        <end position="44"/>
    </location>
</feature>
<evidence type="ECO:0000313" key="2">
    <source>
        <dbReference type="EMBL" id="OGD90727.1"/>
    </source>
</evidence>
<proteinExistence type="predicted"/>
<organism evidence="2 3">
    <name type="scientific">Candidatus Curtissbacteria bacterium RIFCSPHIGHO2_02_FULL_42_15</name>
    <dbReference type="NCBI Taxonomy" id="1797716"/>
    <lineage>
        <taxon>Bacteria</taxon>
        <taxon>Candidatus Curtissiibacteriota</taxon>
    </lineage>
</organism>
<keyword evidence="1" id="KW-1133">Transmembrane helix</keyword>
<evidence type="ECO:0000256" key="1">
    <source>
        <dbReference type="SAM" id="Phobius"/>
    </source>
</evidence>
<dbReference type="AlphaFoldDB" id="A0A1F5GFX9"/>